<evidence type="ECO:0000313" key="4">
    <source>
        <dbReference type="Proteomes" id="UP000589036"/>
    </source>
</evidence>
<dbReference type="AlphaFoldDB" id="A0A852U0I6"/>
<feature type="transmembrane region" description="Helical" evidence="2">
    <location>
        <begin position="106"/>
        <end position="128"/>
    </location>
</feature>
<dbReference type="RefSeq" id="WP_179645323.1">
    <property type="nucleotide sequence ID" value="NZ_BAAAYY010000037.1"/>
</dbReference>
<feature type="compositionally biased region" description="Basic and acidic residues" evidence="1">
    <location>
        <begin position="197"/>
        <end position="211"/>
    </location>
</feature>
<accession>A0A852U0I6</accession>
<organism evidence="3 4">
    <name type="scientific">Spinactinospora alkalitolerans</name>
    <dbReference type="NCBI Taxonomy" id="687207"/>
    <lineage>
        <taxon>Bacteria</taxon>
        <taxon>Bacillati</taxon>
        <taxon>Actinomycetota</taxon>
        <taxon>Actinomycetes</taxon>
        <taxon>Streptosporangiales</taxon>
        <taxon>Nocardiopsidaceae</taxon>
        <taxon>Spinactinospora</taxon>
    </lineage>
</organism>
<keyword evidence="2" id="KW-1133">Transmembrane helix</keyword>
<feature type="region of interest" description="Disordered" evidence="1">
    <location>
        <begin position="138"/>
        <end position="225"/>
    </location>
</feature>
<feature type="transmembrane region" description="Helical" evidence="2">
    <location>
        <begin position="41"/>
        <end position="61"/>
    </location>
</feature>
<feature type="compositionally biased region" description="Pro residues" evidence="1">
    <location>
        <begin position="145"/>
        <end position="155"/>
    </location>
</feature>
<gene>
    <name evidence="3" type="ORF">HDA32_004828</name>
</gene>
<feature type="transmembrane region" description="Helical" evidence="2">
    <location>
        <begin position="68"/>
        <end position="86"/>
    </location>
</feature>
<keyword evidence="2" id="KW-0472">Membrane</keyword>
<evidence type="ECO:0000313" key="3">
    <source>
        <dbReference type="EMBL" id="NYE49708.1"/>
    </source>
</evidence>
<dbReference type="Proteomes" id="UP000589036">
    <property type="component" value="Unassembled WGS sequence"/>
</dbReference>
<protein>
    <submittedName>
        <fullName evidence="3">Uncharacterized protein</fullName>
    </submittedName>
</protein>
<comment type="caution">
    <text evidence="3">The sequence shown here is derived from an EMBL/GenBank/DDBJ whole genome shotgun (WGS) entry which is preliminary data.</text>
</comment>
<evidence type="ECO:0000256" key="1">
    <source>
        <dbReference type="SAM" id="MobiDB-lite"/>
    </source>
</evidence>
<keyword evidence="2" id="KW-0812">Transmembrane</keyword>
<proteinExistence type="predicted"/>
<sequence length="225" mass="23816">MLRHPLGLLAGIIVTPLLWAGTAWSAAEIGSRLPNLDIDDPMLLASVAAMMAIGLVCGLLAGSRISPLAAFLPGAVLLGLCLWPLVDYPSMNATLPDWLAPGTLFHPLGPALAVNLALGTLLFISALAPSRWRSRPRAESDLAPFPQPVPEPAGPDRPADLSGAPQRGWNTGGHPPVHEEPWVEGAEDDAKTTTPFRRGENGVRVLDRDGIDDPAASTRTFRNGR</sequence>
<evidence type="ECO:0000256" key="2">
    <source>
        <dbReference type="SAM" id="Phobius"/>
    </source>
</evidence>
<name>A0A852U0I6_9ACTN</name>
<keyword evidence="4" id="KW-1185">Reference proteome</keyword>
<reference evidence="3 4" key="1">
    <citation type="submission" date="2020-07" db="EMBL/GenBank/DDBJ databases">
        <title>Sequencing the genomes of 1000 actinobacteria strains.</title>
        <authorList>
            <person name="Klenk H.-P."/>
        </authorList>
    </citation>
    <scope>NUCLEOTIDE SEQUENCE [LARGE SCALE GENOMIC DNA]</scope>
    <source>
        <strain evidence="3 4">CXB654</strain>
    </source>
</reference>
<dbReference type="EMBL" id="JACCCC010000001">
    <property type="protein sequence ID" value="NYE49708.1"/>
    <property type="molecule type" value="Genomic_DNA"/>
</dbReference>